<comment type="caution">
    <text evidence="1">The sequence shown here is derived from an EMBL/GenBank/DDBJ whole genome shotgun (WGS) entry which is preliminary data.</text>
</comment>
<sequence length="406" mass="46599">MTMELKGTTIFILGTAKFDEPYESTSYTLAKYLARDNQVFYVDYPFTWKDYLKNRDGAQFARRKGHFSPLADGIIDTDVPNLKVVIVPPVASINFLPEGWWYRRILRLNQVLIIRRLQHILRRYGIKEYIYLNSFSFNYPDVAYALRPAPALTIYQSVDPLIIEYDKRHGQVSEPWLVRHSDLCICTSKALYEQYRAVNPKTFFIPNAANLHHSSKALDPALEVHPALQSLTRPVIGYFGNIERRIDYVLLERVFRDHPDKTFVFAGALSEDWPAPDWFFQVPNVVLLGRQPYDQMPAIVKGFDVAIIPFKEDHVSRTIFPLKLFEYLGAGRPTVSTNFNPDLAEHAEGTVFFCKDPETFSAAINQALRDNGPDALAARLAVAGRNTWENRVEELMQLAGAYIRRS</sequence>
<proteinExistence type="predicted"/>
<dbReference type="Proteomes" id="UP000294498">
    <property type="component" value="Unassembled WGS sequence"/>
</dbReference>
<dbReference type="SUPFAM" id="SSF53756">
    <property type="entry name" value="UDP-Glycosyltransferase/glycogen phosphorylase"/>
    <property type="match status" value="1"/>
</dbReference>
<organism evidence="1 2">
    <name type="scientific">Dinghuibacter silviterrae</name>
    <dbReference type="NCBI Taxonomy" id="1539049"/>
    <lineage>
        <taxon>Bacteria</taxon>
        <taxon>Pseudomonadati</taxon>
        <taxon>Bacteroidota</taxon>
        <taxon>Chitinophagia</taxon>
        <taxon>Chitinophagales</taxon>
        <taxon>Chitinophagaceae</taxon>
        <taxon>Dinghuibacter</taxon>
    </lineage>
</organism>
<dbReference type="PANTHER" id="PTHR12526">
    <property type="entry name" value="GLYCOSYLTRANSFERASE"/>
    <property type="match status" value="1"/>
</dbReference>
<dbReference type="Gene3D" id="3.40.50.2000">
    <property type="entry name" value="Glycogen Phosphorylase B"/>
    <property type="match status" value="1"/>
</dbReference>
<dbReference type="PANTHER" id="PTHR12526:SF630">
    <property type="entry name" value="GLYCOSYLTRANSFERASE"/>
    <property type="match status" value="1"/>
</dbReference>
<dbReference type="Gene3D" id="3.40.50.11010">
    <property type="match status" value="1"/>
</dbReference>
<dbReference type="AlphaFoldDB" id="A0A4R8DV84"/>
<accession>A0A4R8DV84</accession>
<keyword evidence="2" id="KW-1185">Reference proteome</keyword>
<evidence type="ECO:0000313" key="1">
    <source>
        <dbReference type="EMBL" id="TDX01916.1"/>
    </source>
</evidence>
<reference evidence="1 2" key="1">
    <citation type="submission" date="2019-03" db="EMBL/GenBank/DDBJ databases">
        <title>Genomic Encyclopedia of Type Strains, Phase IV (KMG-IV): sequencing the most valuable type-strain genomes for metagenomic binning, comparative biology and taxonomic classification.</title>
        <authorList>
            <person name="Goeker M."/>
        </authorList>
    </citation>
    <scope>NUCLEOTIDE SEQUENCE [LARGE SCALE GENOMIC DNA]</scope>
    <source>
        <strain evidence="1 2">DSM 100059</strain>
    </source>
</reference>
<dbReference type="RefSeq" id="WP_211352103.1">
    <property type="nucleotide sequence ID" value="NZ_SODV01000001.1"/>
</dbReference>
<protein>
    <submittedName>
        <fullName evidence="1">Glycosyltransferase involved in cell wall biosynthesis</fullName>
    </submittedName>
</protein>
<dbReference type="GO" id="GO:0016740">
    <property type="term" value="F:transferase activity"/>
    <property type="evidence" value="ECO:0007669"/>
    <property type="project" value="UniProtKB-KW"/>
</dbReference>
<dbReference type="EMBL" id="SODV01000001">
    <property type="protein sequence ID" value="TDX01916.1"/>
    <property type="molecule type" value="Genomic_DNA"/>
</dbReference>
<gene>
    <name evidence="1" type="ORF">EDB95_2961</name>
</gene>
<evidence type="ECO:0000313" key="2">
    <source>
        <dbReference type="Proteomes" id="UP000294498"/>
    </source>
</evidence>
<keyword evidence="1" id="KW-0808">Transferase</keyword>
<dbReference type="Pfam" id="PF13692">
    <property type="entry name" value="Glyco_trans_1_4"/>
    <property type="match status" value="1"/>
</dbReference>
<name>A0A4R8DV84_9BACT</name>